<dbReference type="EMBL" id="EU030939">
    <property type="protein sequence ID" value="ABV26223.1"/>
    <property type="molecule type" value="Genomic_DNA"/>
</dbReference>
<protein>
    <submittedName>
        <fullName evidence="2">Uncharacterized protein</fullName>
    </submittedName>
</protein>
<reference evidence="2 3" key="1">
    <citation type="submission" date="2007-07" db="EMBL/GenBank/DDBJ databases">
        <title>Horizontal gene transfer between genetic elements sharing a same Sulfolobus host.</title>
        <authorList>
            <person name="Peng X."/>
        </authorList>
    </citation>
    <scope>NUCLEOTIDE SEQUENCE [LARGE SCALE GENOMIC DNA]</scope>
</reference>
<keyword evidence="1" id="KW-1133">Transmembrane helix</keyword>
<organism evidence="2 3">
    <name type="scientific">Sulfolobus spindle-shaped virus 5</name>
    <dbReference type="NCBI Taxonomy" id="459291"/>
    <lineage>
        <taxon>Viruses</taxon>
        <taxon>Viruses incertae sedis</taxon>
        <taxon>Fuselloviridae</taxon>
        <taxon>Alphafusellovirus</taxon>
        <taxon>Alphafusellovirus hveragerdiense</taxon>
    </lineage>
</organism>
<name>B5KLE7_9VIRU</name>
<dbReference type="Proteomes" id="UP000001855">
    <property type="component" value="Segment"/>
</dbReference>
<feature type="transmembrane region" description="Helical" evidence="1">
    <location>
        <begin position="12"/>
        <end position="29"/>
    </location>
</feature>
<dbReference type="RefSeq" id="YP_002221467.1">
    <property type="nucleotide sequence ID" value="NC_011217.1"/>
</dbReference>
<evidence type="ECO:0000313" key="3">
    <source>
        <dbReference type="Proteomes" id="UP000001855"/>
    </source>
</evidence>
<evidence type="ECO:0000256" key="1">
    <source>
        <dbReference type="SAM" id="Phobius"/>
    </source>
</evidence>
<sequence>MTDAISLALQTGLGPVIAIIITLAMMGLVYKMAGKIPAILVGIASTFTLTFMNFLPLFWGVTIIFGLIAGLVLGGDRNGD</sequence>
<evidence type="ECO:0000313" key="2">
    <source>
        <dbReference type="EMBL" id="ABV26223.1"/>
    </source>
</evidence>
<keyword evidence="3" id="KW-1185">Reference proteome</keyword>
<accession>B5KLE7</accession>
<dbReference type="InterPro" id="IPR020142">
    <property type="entry name" value="DUF5489"/>
</dbReference>
<proteinExistence type="predicted"/>
<keyword evidence="1" id="KW-0472">Membrane</keyword>
<dbReference type="OrthoDB" id="24417at10239"/>
<dbReference type="KEGG" id="vg:6904130"/>
<dbReference type="GeneID" id="6904130"/>
<keyword evidence="1" id="KW-0812">Transmembrane</keyword>
<dbReference type="Pfam" id="PF17592">
    <property type="entry name" value="DUF5489"/>
    <property type="match status" value="1"/>
</dbReference>
<feature type="transmembrane region" description="Helical" evidence="1">
    <location>
        <begin position="36"/>
        <end position="52"/>
    </location>
</feature>